<evidence type="ECO:0000313" key="2">
    <source>
        <dbReference type="EMBL" id="QRG04824.1"/>
    </source>
</evidence>
<evidence type="ECO:0000256" key="1">
    <source>
        <dbReference type="SAM" id="Phobius"/>
    </source>
</evidence>
<keyword evidence="1" id="KW-0812">Transmembrane</keyword>
<keyword evidence="3" id="KW-1185">Reference proteome</keyword>
<dbReference type="Proteomes" id="UP000596427">
    <property type="component" value="Chromosome"/>
</dbReference>
<dbReference type="KEGG" id="xdi:EZH22_16875"/>
<feature type="transmembrane region" description="Helical" evidence="1">
    <location>
        <begin position="14"/>
        <end position="34"/>
    </location>
</feature>
<organism evidence="2 3">
    <name type="scientific">Xanthobacter dioxanivorans</name>
    <dbReference type="NCBI Taxonomy" id="2528964"/>
    <lineage>
        <taxon>Bacteria</taxon>
        <taxon>Pseudomonadati</taxon>
        <taxon>Pseudomonadota</taxon>
        <taxon>Alphaproteobacteria</taxon>
        <taxon>Hyphomicrobiales</taxon>
        <taxon>Xanthobacteraceae</taxon>
        <taxon>Xanthobacter</taxon>
    </lineage>
</organism>
<keyword evidence="1" id="KW-0472">Membrane</keyword>
<keyword evidence="1" id="KW-1133">Transmembrane helix</keyword>
<accession>A0A974SH79</accession>
<reference evidence="2 3" key="1">
    <citation type="submission" date="2020-10" db="EMBL/GenBank/DDBJ databases">
        <title>Degradation of 1,4-Dioxane by Xanthobacter sp. YN2, via a Novel Group-2 Soluble Di-Iron Monooxygenase.</title>
        <authorList>
            <person name="Ma F."/>
            <person name="Wang Y."/>
            <person name="Yang J."/>
            <person name="Guo H."/>
            <person name="Su D."/>
            <person name="Yu L."/>
        </authorList>
    </citation>
    <scope>NUCLEOTIDE SEQUENCE [LARGE SCALE GENOMIC DNA]</scope>
    <source>
        <strain evidence="2 3">YN2</strain>
    </source>
</reference>
<gene>
    <name evidence="2" type="ORF">EZH22_16875</name>
</gene>
<dbReference type="EMBL" id="CP063362">
    <property type="protein sequence ID" value="QRG04824.1"/>
    <property type="molecule type" value="Genomic_DNA"/>
</dbReference>
<proteinExistence type="predicted"/>
<evidence type="ECO:0000313" key="3">
    <source>
        <dbReference type="Proteomes" id="UP000596427"/>
    </source>
</evidence>
<name>A0A974SH79_9HYPH</name>
<dbReference type="RefSeq" id="WP_203191701.1">
    <property type="nucleotide sequence ID" value="NZ_CP063362.1"/>
</dbReference>
<dbReference type="AlphaFoldDB" id="A0A974SH79"/>
<protein>
    <submittedName>
        <fullName evidence="2">Uncharacterized protein</fullName>
    </submittedName>
</protein>
<sequence length="62" mass="7060">MDILIRTFAERGDLAHLALLLWALAASAALWRTLGELARATQRMDDFVRELARFNARFDDPS</sequence>